<gene>
    <name evidence="3" type="ORF">AUR64_16765</name>
</gene>
<dbReference type="Proteomes" id="UP000054387">
    <property type="component" value="Unassembled WGS sequence"/>
</dbReference>
<feature type="transmembrane region" description="Helical" evidence="2">
    <location>
        <begin position="20"/>
        <end position="45"/>
    </location>
</feature>
<dbReference type="RefSeq" id="WP_058582581.1">
    <property type="nucleotide sequence ID" value="NZ_LOPU01000029.1"/>
</dbReference>
<dbReference type="Pfam" id="PF13197">
    <property type="entry name" value="DUF4013"/>
    <property type="match status" value="1"/>
</dbReference>
<evidence type="ECO:0000256" key="2">
    <source>
        <dbReference type="SAM" id="Phobius"/>
    </source>
</evidence>
<keyword evidence="2" id="KW-0472">Membrane</keyword>
<dbReference type="EMBL" id="LOPU01000029">
    <property type="protein sequence ID" value="KTG09429.1"/>
    <property type="molecule type" value="Genomic_DNA"/>
</dbReference>
<evidence type="ECO:0000313" key="3">
    <source>
        <dbReference type="EMBL" id="KTG09429.1"/>
    </source>
</evidence>
<organism evidence="3 4">
    <name type="scientific">Haloprofundus marisrubri</name>
    <dbReference type="NCBI Taxonomy" id="1514971"/>
    <lineage>
        <taxon>Archaea</taxon>
        <taxon>Methanobacteriati</taxon>
        <taxon>Methanobacteriota</taxon>
        <taxon>Stenosarchaea group</taxon>
        <taxon>Halobacteria</taxon>
        <taxon>Halobacteriales</taxon>
        <taxon>Haloferacaceae</taxon>
        <taxon>Haloprofundus</taxon>
    </lineage>
</organism>
<accession>A0A0W1R9R1</accession>
<keyword evidence="4" id="KW-1185">Reference proteome</keyword>
<evidence type="ECO:0000256" key="1">
    <source>
        <dbReference type="SAM" id="MobiDB-lite"/>
    </source>
</evidence>
<feature type="transmembrane region" description="Helical" evidence="2">
    <location>
        <begin position="201"/>
        <end position="225"/>
    </location>
</feature>
<feature type="transmembrane region" description="Helical" evidence="2">
    <location>
        <begin position="270"/>
        <end position="291"/>
    </location>
</feature>
<dbReference type="AlphaFoldDB" id="A0A0W1R9R1"/>
<evidence type="ECO:0008006" key="5">
    <source>
        <dbReference type="Google" id="ProtNLM"/>
    </source>
</evidence>
<comment type="caution">
    <text evidence="3">The sequence shown here is derived from an EMBL/GenBank/DDBJ whole genome shotgun (WGS) entry which is preliminary data.</text>
</comment>
<name>A0A0W1R9R1_9EURY</name>
<feature type="transmembrane region" description="Helical" evidence="2">
    <location>
        <begin position="156"/>
        <end position="180"/>
    </location>
</feature>
<reference evidence="3 4" key="1">
    <citation type="submission" date="2015-12" db="EMBL/GenBank/DDBJ databases">
        <title>Haloprofundus marisrubri gen. nov., sp. nov., an extremely halophilic archaeon isolated from the Discovery deep brine-seawater interface in the Red Sea.</title>
        <authorList>
            <person name="Zhang G."/>
            <person name="Stingl U."/>
            <person name="Rashid M."/>
        </authorList>
    </citation>
    <scope>NUCLEOTIDE SEQUENCE [LARGE SCALE GENOMIC DNA]</scope>
    <source>
        <strain evidence="3 4">SB9</strain>
    </source>
</reference>
<proteinExistence type="predicted"/>
<evidence type="ECO:0000313" key="4">
    <source>
        <dbReference type="Proteomes" id="UP000054387"/>
    </source>
</evidence>
<sequence>MNWERFADVVDEENPTVTVLFGVLLAAMQTTLSTVLLLGYVSPLFRDESPGFTDWRRLLGDGVRGFVVWFGWSAVPLAILVVWYQAHLFTTWVGGRYADTSTYLASVLGTGATGYEARIVFEAFEQLFGGVAFQWILGEPGQLPSIEAIAALETRLLVAFLAASLLSLYLFPASFARVAATQSIRAALGWQVARTVFRVRYVLLWPVLLLAWVVGVAPEAIWLVWKRSPALAGSVTYEIASVQVPFDFQLFVLDVLPVGVVPTPSGILEVTALLVVSALRFGSLVAGYAILRRAVRIPEKDPARNVTSRTDSTAPPDPADPTN</sequence>
<protein>
    <recommendedName>
        <fullName evidence="5">DUF4013 domain-containing protein</fullName>
    </recommendedName>
</protein>
<feature type="transmembrane region" description="Helical" evidence="2">
    <location>
        <begin position="66"/>
        <end position="86"/>
    </location>
</feature>
<dbReference type="InterPro" id="IPR025098">
    <property type="entry name" value="DUF4013"/>
</dbReference>
<keyword evidence="2" id="KW-1133">Transmembrane helix</keyword>
<feature type="region of interest" description="Disordered" evidence="1">
    <location>
        <begin position="302"/>
        <end position="323"/>
    </location>
</feature>
<keyword evidence="2" id="KW-0812">Transmembrane</keyword>
<dbReference type="STRING" id="1514971.AUR64_16765"/>